<organism evidence="12">
    <name type="scientific">freshwater metagenome</name>
    <dbReference type="NCBI Taxonomy" id="449393"/>
    <lineage>
        <taxon>unclassified sequences</taxon>
        <taxon>metagenomes</taxon>
        <taxon>ecological metagenomes</taxon>
    </lineage>
</organism>
<dbReference type="GO" id="GO:0008444">
    <property type="term" value="F:CDP-diacylglycerol-glycerol-3-phosphate 3-phosphatidyltransferase activity"/>
    <property type="evidence" value="ECO:0007669"/>
    <property type="project" value="InterPro"/>
</dbReference>
<feature type="transmembrane region" description="Helical" evidence="11">
    <location>
        <begin position="162"/>
        <end position="183"/>
    </location>
</feature>
<evidence type="ECO:0000256" key="3">
    <source>
        <dbReference type="ARBA" id="ARBA00022516"/>
    </source>
</evidence>
<evidence type="ECO:0000256" key="4">
    <source>
        <dbReference type="ARBA" id="ARBA00022679"/>
    </source>
</evidence>
<dbReference type="Pfam" id="PF01066">
    <property type="entry name" value="CDP-OH_P_transf"/>
    <property type="match status" value="1"/>
</dbReference>
<protein>
    <submittedName>
        <fullName evidence="12">Unannotated protein</fullName>
    </submittedName>
</protein>
<dbReference type="GO" id="GO:0016020">
    <property type="term" value="C:membrane"/>
    <property type="evidence" value="ECO:0007669"/>
    <property type="project" value="UniProtKB-SubCell"/>
</dbReference>
<keyword evidence="10" id="KW-1208">Phospholipid metabolism</keyword>
<dbReference type="InterPro" id="IPR043130">
    <property type="entry name" value="CDP-OH_PTrfase_TM_dom"/>
</dbReference>
<keyword evidence="6 11" id="KW-1133">Transmembrane helix</keyword>
<evidence type="ECO:0000256" key="11">
    <source>
        <dbReference type="SAM" id="Phobius"/>
    </source>
</evidence>
<dbReference type="GO" id="GO:0046474">
    <property type="term" value="P:glycerophospholipid biosynthetic process"/>
    <property type="evidence" value="ECO:0007669"/>
    <property type="project" value="TreeGrafter"/>
</dbReference>
<evidence type="ECO:0000256" key="2">
    <source>
        <dbReference type="ARBA" id="ARBA00010441"/>
    </source>
</evidence>
<proteinExistence type="inferred from homology"/>
<evidence type="ECO:0000313" key="12">
    <source>
        <dbReference type="EMBL" id="CAB4652087.1"/>
    </source>
</evidence>
<sequence length="196" mass="21893">MANPTQLGVANSNWTIPNALSALRLLGVPVFFWLIVGPENDGLALVILIVSSFTDWLDGFLARKLNQFSRLGELLDPLADRLYVVAALAALYIRDLLPIWVVVALILRDILMSLLLIYLKRFGITGIPVHFVGKAATMNLLYALPLVLLGTYSGLVGQVAHVFGWAFLIWGITMYWYAGLLYYRQVFGMRRELHAS</sequence>
<keyword evidence="4" id="KW-0808">Transferase</keyword>
<reference evidence="12" key="1">
    <citation type="submission" date="2020-05" db="EMBL/GenBank/DDBJ databases">
        <authorList>
            <person name="Chiriac C."/>
            <person name="Salcher M."/>
            <person name="Ghai R."/>
            <person name="Kavagutti S V."/>
        </authorList>
    </citation>
    <scope>NUCLEOTIDE SEQUENCE</scope>
</reference>
<evidence type="ECO:0000256" key="6">
    <source>
        <dbReference type="ARBA" id="ARBA00022989"/>
    </source>
</evidence>
<keyword evidence="7" id="KW-0443">Lipid metabolism</keyword>
<keyword evidence="3" id="KW-0444">Lipid biosynthesis</keyword>
<comment type="subcellular location">
    <subcellularLocation>
        <location evidence="1">Membrane</location>
        <topology evidence="1">Multi-pass membrane protein</topology>
    </subcellularLocation>
</comment>
<evidence type="ECO:0000256" key="5">
    <source>
        <dbReference type="ARBA" id="ARBA00022692"/>
    </source>
</evidence>
<evidence type="ECO:0000256" key="7">
    <source>
        <dbReference type="ARBA" id="ARBA00023098"/>
    </source>
</evidence>
<dbReference type="Gene3D" id="1.20.120.1760">
    <property type="match status" value="1"/>
</dbReference>
<feature type="transmembrane region" description="Helical" evidence="11">
    <location>
        <begin position="99"/>
        <end position="119"/>
    </location>
</feature>
<feature type="transmembrane region" description="Helical" evidence="11">
    <location>
        <begin position="16"/>
        <end position="36"/>
    </location>
</feature>
<gene>
    <name evidence="12" type="ORF">UFOPK2171_00721</name>
</gene>
<keyword evidence="9" id="KW-0594">Phospholipid biosynthesis</keyword>
<evidence type="ECO:0000256" key="9">
    <source>
        <dbReference type="ARBA" id="ARBA00023209"/>
    </source>
</evidence>
<keyword evidence="5 11" id="KW-0812">Transmembrane</keyword>
<dbReference type="InterPro" id="IPR048254">
    <property type="entry name" value="CDP_ALCOHOL_P_TRANSF_CS"/>
</dbReference>
<dbReference type="EMBL" id="CAEZWD010000089">
    <property type="protein sequence ID" value="CAB4652087.1"/>
    <property type="molecule type" value="Genomic_DNA"/>
</dbReference>
<dbReference type="AlphaFoldDB" id="A0A6J6KQK4"/>
<dbReference type="PANTHER" id="PTHR14269:SF62">
    <property type="entry name" value="CDP-DIACYLGLYCEROL--GLYCEROL-3-PHOSPHATE 3-PHOSPHATIDYLTRANSFERASE 1, CHLOROPLASTIC"/>
    <property type="match status" value="1"/>
</dbReference>
<evidence type="ECO:0000256" key="8">
    <source>
        <dbReference type="ARBA" id="ARBA00023136"/>
    </source>
</evidence>
<evidence type="ECO:0000256" key="10">
    <source>
        <dbReference type="ARBA" id="ARBA00023264"/>
    </source>
</evidence>
<dbReference type="InterPro" id="IPR004570">
    <property type="entry name" value="Phosphatidylglycerol_P_synth"/>
</dbReference>
<name>A0A6J6KQK4_9ZZZZ</name>
<accession>A0A6J6KQK4</accession>
<dbReference type="InterPro" id="IPR000462">
    <property type="entry name" value="CDP-OH_P_trans"/>
</dbReference>
<dbReference type="PIRSF" id="PIRSF000847">
    <property type="entry name" value="Phos_ph_gly_syn"/>
    <property type="match status" value="1"/>
</dbReference>
<keyword evidence="8 11" id="KW-0472">Membrane</keyword>
<comment type="similarity">
    <text evidence="2">Belongs to the CDP-alcohol phosphatidyltransferase class-I family.</text>
</comment>
<dbReference type="PANTHER" id="PTHR14269">
    <property type="entry name" value="CDP-DIACYLGLYCEROL--GLYCEROL-3-PHOSPHATE 3-PHOSPHATIDYLTRANSFERASE-RELATED"/>
    <property type="match status" value="1"/>
</dbReference>
<dbReference type="InterPro" id="IPR050324">
    <property type="entry name" value="CDP-alcohol_PTase-I"/>
</dbReference>
<dbReference type="PROSITE" id="PS00379">
    <property type="entry name" value="CDP_ALCOHOL_P_TRANSF"/>
    <property type="match status" value="1"/>
</dbReference>
<evidence type="ECO:0000256" key="1">
    <source>
        <dbReference type="ARBA" id="ARBA00004141"/>
    </source>
</evidence>